<sequence>MPSPTCPQLLQKIVTALFPQQRSFDYQLEPGELDDIPPVTEEELLEACNRAAPSLFLEAYNSCLKEGTFPRKWKQQRLVLLPKGKKPPEEPSSYRPLCMLDTAGKIFERIIHQRIDAVVDPLLADNQYGFRKGRSTLDAISLVVNTAKEAIAGTRWKGGAKKYCLVAALDIRNAFNSANWDCIMQALDEKNVPAYLRRLVVSYFTDRVLKYDTKNGPKEYDVTGGVPQGSVLGPLLWNIMYDGLLRLNLPRCVKLVAYADDVAAVIVAKHLDEIQHLFDITFKQINQWMDSVNLQLAKQKTEAVLITSRKKIETITLKVGDQEITSQPHIRYLGVKLDARLNFKQQVEHVCTKASAVRASLARLMPNVGGPKQSRRLLLSSVVTSVLTYGISIWADALETQDSWRKAGPIYRMSALRVASAFRTVSEEAVIEERQKSIARWQRQWDAAEKGRWTHYLIPRIDVWLNRSHGEVNFYLTQMLSGHGCFREYLHRFKHDNSPECPSCPGVIENAKHVFFECPRFYPQRDQLENVLQQSIQPETIVEAMLSSKASWNAINTFATEVLIDLRSIERKRASDNN</sequence>
<dbReference type="AlphaFoldDB" id="A0A4C1YZG9"/>
<dbReference type="GO" id="GO:0071897">
    <property type="term" value="P:DNA biosynthetic process"/>
    <property type="evidence" value="ECO:0007669"/>
    <property type="project" value="UniProtKB-ARBA"/>
</dbReference>
<evidence type="ECO:0000313" key="3">
    <source>
        <dbReference type="Proteomes" id="UP000299102"/>
    </source>
</evidence>
<name>A0A4C1YZG9_EUMVA</name>
<dbReference type="InterPro" id="IPR000477">
    <property type="entry name" value="RT_dom"/>
</dbReference>
<evidence type="ECO:0000259" key="1">
    <source>
        <dbReference type="PROSITE" id="PS50878"/>
    </source>
</evidence>
<feature type="domain" description="Reverse transcriptase" evidence="1">
    <location>
        <begin position="62"/>
        <end position="337"/>
    </location>
</feature>
<dbReference type="PANTHER" id="PTHR19446">
    <property type="entry name" value="REVERSE TRANSCRIPTASES"/>
    <property type="match status" value="1"/>
</dbReference>
<gene>
    <name evidence="2" type="ORF">EVAR_100081_1</name>
</gene>
<dbReference type="STRING" id="151549.A0A4C1YZG9"/>
<keyword evidence="3" id="KW-1185">Reference proteome</keyword>
<comment type="caution">
    <text evidence="2">The sequence shown here is derived from an EMBL/GenBank/DDBJ whole genome shotgun (WGS) entry which is preliminary data.</text>
</comment>
<evidence type="ECO:0000313" key="2">
    <source>
        <dbReference type="EMBL" id="GBP80204.1"/>
    </source>
</evidence>
<dbReference type="CDD" id="cd01650">
    <property type="entry name" value="RT_nLTR_like"/>
    <property type="match status" value="1"/>
</dbReference>
<accession>A0A4C1YZG9</accession>
<dbReference type="InterPro" id="IPR043502">
    <property type="entry name" value="DNA/RNA_pol_sf"/>
</dbReference>
<dbReference type="PROSITE" id="PS50878">
    <property type="entry name" value="RT_POL"/>
    <property type="match status" value="1"/>
</dbReference>
<dbReference type="Pfam" id="PF00078">
    <property type="entry name" value="RVT_1"/>
    <property type="match status" value="1"/>
</dbReference>
<reference evidence="2 3" key="1">
    <citation type="journal article" date="2019" name="Commun. Biol.">
        <title>The bagworm genome reveals a unique fibroin gene that provides high tensile strength.</title>
        <authorList>
            <person name="Kono N."/>
            <person name="Nakamura H."/>
            <person name="Ohtoshi R."/>
            <person name="Tomita M."/>
            <person name="Numata K."/>
            <person name="Arakawa K."/>
        </authorList>
    </citation>
    <scope>NUCLEOTIDE SEQUENCE [LARGE SCALE GENOMIC DNA]</scope>
</reference>
<protein>
    <submittedName>
        <fullName evidence="2">Retrovirus-related Pol polyprotein from type-1 retrotransposable element R1</fullName>
    </submittedName>
</protein>
<dbReference type="EMBL" id="BGZK01001450">
    <property type="protein sequence ID" value="GBP80204.1"/>
    <property type="molecule type" value="Genomic_DNA"/>
</dbReference>
<dbReference type="OrthoDB" id="7466649at2759"/>
<dbReference type="Proteomes" id="UP000299102">
    <property type="component" value="Unassembled WGS sequence"/>
</dbReference>
<organism evidence="2 3">
    <name type="scientific">Eumeta variegata</name>
    <name type="common">Bagworm moth</name>
    <name type="synonym">Eumeta japonica</name>
    <dbReference type="NCBI Taxonomy" id="151549"/>
    <lineage>
        <taxon>Eukaryota</taxon>
        <taxon>Metazoa</taxon>
        <taxon>Ecdysozoa</taxon>
        <taxon>Arthropoda</taxon>
        <taxon>Hexapoda</taxon>
        <taxon>Insecta</taxon>
        <taxon>Pterygota</taxon>
        <taxon>Neoptera</taxon>
        <taxon>Endopterygota</taxon>
        <taxon>Lepidoptera</taxon>
        <taxon>Glossata</taxon>
        <taxon>Ditrysia</taxon>
        <taxon>Tineoidea</taxon>
        <taxon>Psychidae</taxon>
        <taxon>Oiketicinae</taxon>
        <taxon>Eumeta</taxon>
    </lineage>
</organism>
<proteinExistence type="predicted"/>
<dbReference type="SUPFAM" id="SSF56672">
    <property type="entry name" value="DNA/RNA polymerases"/>
    <property type="match status" value="1"/>
</dbReference>